<proteinExistence type="predicted"/>
<dbReference type="OMA" id="ADSCAFL"/>
<dbReference type="Gene3D" id="3.30.1330.60">
    <property type="entry name" value="OmpA-like domain"/>
    <property type="match status" value="1"/>
</dbReference>
<dbReference type="InterPro" id="IPR036737">
    <property type="entry name" value="OmpA-like_sf"/>
</dbReference>
<protein>
    <submittedName>
        <fullName evidence="1">OmpA family protein</fullName>
    </submittedName>
</protein>
<organism evidence="3 7">
    <name type="scientific">Odoribacter splanchnicus</name>
    <dbReference type="NCBI Taxonomy" id="28118"/>
    <lineage>
        <taxon>Bacteria</taxon>
        <taxon>Pseudomonadati</taxon>
        <taxon>Bacteroidota</taxon>
        <taxon>Bacteroidia</taxon>
        <taxon>Bacteroidales</taxon>
        <taxon>Odoribacteraceae</taxon>
        <taxon>Odoribacter</taxon>
    </lineage>
</organism>
<dbReference type="SUPFAM" id="SSF103088">
    <property type="entry name" value="OmpA-like"/>
    <property type="match status" value="1"/>
</dbReference>
<reference evidence="6 7" key="1">
    <citation type="submission" date="2018-08" db="EMBL/GenBank/DDBJ databases">
        <title>A genome reference for cultivated species of the human gut microbiota.</title>
        <authorList>
            <person name="Zou Y."/>
            <person name="Xue W."/>
            <person name="Luo G."/>
        </authorList>
    </citation>
    <scope>NUCLEOTIDE SEQUENCE [LARGE SCALE GENOMIC DNA]</scope>
    <source>
        <strain evidence="4 6">AF14-6AC</strain>
        <strain evidence="3 7">AF16-14</strain>
        <strain evidence="5 8">OF03-11</strain>
    </source>
</reference>
<evidence type="ECO:0000313" key="5">
    <source>
        <dbReference type="EMBL" id="RGY09258.1"/>
    </source>
</evidence>
<dbReference type="Proteomes" id="UP000283426">
    <property type="component" value="Unassembled WGS sequence"/>
</dbReference>
<dbReference type="GeneID" id="61275790"/>
<name>A0A1Y3Y8L3_9BACT</name>
<evidence type="ECO:0000313" key="4">
    <source>
        <dbReference type="EMBL" id="RGV26376.1"/>
    </source>
</evidence>
<evidence type="ECO:0000313" key="7">
    <source>
        <dbReference type="Proteomes" id="UP000284243"/>
    </source>
</evidence>
<sequence>MKKTIGILLGCLCILLLESGVKRIEKKPALTITPSRLQLFVDQHTDPYTIKIVYTLNIPHGFIPSCARMVYQPYFLSAGHRYDLTPLVVSGKNNLRQEKRLTALTDKQPDYPEALRLISEGEGMQVRLSETVPFELWMAQAKLRADVTLEACDREKHIEVLTLADGVIWLPMGPGPVRVKYAKERVMVQKVSEFEFFFPSGQYIFNREYDGNASSMKRMMKLVDSFRSDSTMRLEKLVIAGSSSPIGTATFNASLAEQRAEQMKQRLVERKQMEAQEIELEYIGENWAGLRQLVEQSKLPDKAAVLRILDTTKDAAQRKASLKQLPQYEYLRINLYPDLQEVRCIFYYTQKEEITKVIPE</sequence>
<evidence type="ECO:0000313" key="6">
    <source>
        <dbReference type="Proteomes" id="UP000283426"/>
    </source>
</evidence>
<dbReference type="EMBL" id="QSCO01000003">
    <property type="protein sequence ID" value="RGY09258.1"/>
    <property type="molecule type" value="Genomic_DNA"/>
</dbReference>
<evidence type="ECO:0000313" key="2">
    <source>
        <dbReference type="EMBL" id="MDB9224504.1"/>
    </source>
</evidence>
<dbReference type="EMBL" id="JAKNDN010000027">
    <property type="protein sequence ID" value="MCG4960918.1"/>
    <property type="molecule type" value="Genomic_DNA"/>
</dbReference>
<dbReference type="AlphaFoldDB" id="A0A1Y3Y8L3"/>
<reference evidence="2" key="3">
    <citation type="submission" date="2023-01" db="EMBL/GenBank/DDBJ databases">
        <title>Human gut microbiome strain richness.</title>
        <authorList>
            <person name="Chen-Liaw A."/>
        </authorList>
    </citation>
    <scope>NUCLEOTIDE SEQUENCE</scope>
    <source>
        <strain evidence="2">RTP21484st1_B7_RTP21484_190118</strain>
    </source>
</reference>
<comment type="caution">
    <text evidence="3">The sequence shown here is derived from an EMBL/GenBank/DDBJ whole genome shotgun (WGS) entry which is preliminary data.</text>
</comment>
<evidence type="ECO:0000313" key="8">
    <source>
        <dbReference type="Proteomes" id="UP000284434"/>
    </source>
</evidence>
<accession>A0A1Y3Y8L3</accession>
<dbReference type="Proteomes" id="UP001199750">
    <property type="component" value="Unassembled WGS sequence"/>
</dbReference>
<gene>
    <name evidence="4" type="ORF">DWW24_09500</name>
    <name evidence="3" type="ORF">DWW57_15385</name>
    <name evidence="5" type="ORF">DXA53_02955</name>
    <name evidence="1" type="ORF">L0P03_13840</name>
    <name evidence="2" type="ORF">PN645_16085</name>
</gene>
<dbReference type="Proteomes" id="UP000284434">
    <property type="component" value="Unassembled WGS sequence"/>
</dbReference>
<reference evidence="1" key="2">
    <citation type="submission" date="2022-01" db="EMBL/GenBank/DDBJ databases">
        <title>Collection of gut derived symbiotic bacterial strains cultured from healthy donors.</title>
        <authorList>
            <person name="Lin H."/>
            <person name="Kohout C."/>
            <person name="Waligurski E."/>
            <person name="Pamer E.G."/>
        </authorList>
    </citation>
    <scope>NUCLEOTIDE SEQUENCE</scope>
    <source>
        <strain evidence="1">DFI.1.149</strain>
    </source>
</reference>
<dbReference type="EMBL" id="QRYW01000018">
    <property type="protein sequence ID" value="RGV26376.1"/>
    <property type="molecule type" value="Genomic_DNA"/>
</dbReference>
<evidence type="ECO:0000313" key="3">
    <source>
        <dbReference type="EMBL" id="RGU54685.1"/>
    </source>
</evidence>
<dbReference type="EMBL" id="QRYC01000027">
    <property type="protein sequence ID" value="RGU54685.1"/>
    <property type="molecule type" value="Genomic_DNA"/>
</dbReference>
<dbReference type="EMBL" id="JAQMRD010000026">
    <property type="protein sequence ID" value="MDB9224504.1"/>
    <property type="molecule type" value="Genomic_DNA"/>
</dbReference>
<dbReference type="Proteomes" id="UP000284243">
    <property type="component" value="Unassembled WGS sequence"/>
</dbReference>
<dbReference type="Proteomes" id="UP001212263">
    <property type="component" value="Unassembled WGS sequence"/>
</dbReference>
<dbReference type="RefSeq" id="WP_013612737.1">
    <property type="nucleotide sequence ID" value="NZ_BAABYK010000001.1"/>
</dbReference>
<evidence type="ECO:0000313" key="1">
    <source>
        <dbReference type="EMBL" id="MCG4960918.1"/>
    </source>
</evidence>